<dbReference type="GO" id="GO:0000155">
    <property type="term" value="F:phosphorelay sensor kinase activity"/>
    <property type="evidence" value="ECO:0007669"/>
    <property type="project" value="InterPro"/>
</dbReference>
<dbReference type="SUPFAM" id="SSF55874">
    <property type="entry name" value="ATPase domain of HSP90 chaperone/DNA topoisomerase II/histidine kinase"/>
    <property type="match status" value="1"/>
</dbReference>
<keyword evidence="3 11" id="KW-0597">Phosphoprotein</keyword>
<dbReference type="SMART" id="SM00387">
    <property type="entry name" value="HATPase_c"/>
    <property type="match status" value="1"/>
</dbReference>
<gene>
    <name evidence="16" type="ORF">DesU5LDRAFT_1036</name>
</gene>
<dbReference type="AlphaFoldDB" id="I2PYY1"/>
<dbReference type="InterPro" id="IPR004358">
    <property type="entry name" value="Sig_transdc_His_kin-like_C"/>
</dbReference>
<evidence type="ECO:0000256" key="11">
    <source>
        <dbReference type="PROSITE-ProRule" id="PRU00169"/>
    </source>
</evidence>
<dbReference type="PRINTS" id="PR00344">
    <property type="entry name" value="BCTRLSENSOR"/>
</dbReference>
<dbReference type="SUPFAM" id="SSF52172">
    <property type="entry name" value="CheY-like"/>
    <property type="match status" value="1"/>
</dbReference>
<dbReference type="CDD" id="cd17546">
    <property type="entry name" value="REC_hyHK_CKI1_RcsC-like"/>
    <property type="match status" value="1"/>
</dbReference>
<sequence>MWESLKAAEKIKIGFIEALRQRLAGLRRGEIPEKEASDPVAAPIGQGLVHSILEYLPEGMIVVEGEGLALRMVSRYAKELLGLSVEGLLERNYRDVSMQLPMYRENAPVPAAFESLPLVRAVRSGELVTEEQWIVKRSDGYKIPLLCNAGPILDAAGRITGGILSFVDMVDTKLFEKKLQESEEKFKKVFTSSPGILLLMDLDQEIILDVNNSFSEVLGYGREEVRGQNVGMLGLSDTPVKGASLGSLLEKEGRFSNQELVVRTRQGANRIILASADVVQVAGQRYLIAGGQDVTDLHEAREDAERANRAKSEFLANMSHEIRTPLNGILGMTSLALMTCTDSKGREYLGLAQQSGQHLLGIINDILDISKIESQRYELEKAEFNPRETLENLFQTMRVEADAKGVRFDAAVAPDVPDCVIGDEGRLRQIYVNLIGNSIKFTNAGEVVVRVAVAATEGRRESAAMGGRGRICLISSIRDTGIGIPQKNLKRIFDTFAQVSVGARYGGTGLGLSISKRLVELMGGRIWVESEPGRGSTFHFTAELRPVVPGEPAGEAGSRSGTQCPLPTGQPGLRILLAEDNDINQILAVKLLTLQGHEVATAGNGHEVLARLGESDFDLILMDVRMPGMDGVEAMRRIRDGEVPGADPDIPIIAVTAHALAGDRERFLAEGFDGYLAKPLDFEALSGLLAEVTAGRDAK</sequence>
<evidence type="ECO:0000256" key="1">
    <source>
        <dbReference type="ARBA" id="ARBA00000085"/>
    </source>
</evidence>
<dbReference type="Gene3D" id="1.10.287.130">
    <property type="match status" value="1"/>
</dbReference>
<dbReference type="FunFam" id="1.10.287.130:FF:000002">
    <property type="entry name" value="Two-component osmosensing histidine kinase"/>
    <property type="match status" value="1"/>
</dbReference>
<evidence type="ECO:0000256" key="8">
    <source>
        <dbReference type="ARBA" id="ARBA00023012"/>
    </source>
</evidence>
<dbReference type="InterPro" id="IPR036097">
    <property type="entry name" value="HisK_dim/P_sf"/>
</dbReference>
<keyword evidence="6" id="KW-0418">Kinase</keyword>
<feature type="modified residue" description="4-aspartylphosphate" evidence="11">
    <location>
        <position position="623"/>
    </location>
</feature>
<reference evidence="16" key="1">
    <citation type="submission" date="2011-11" db="EMBL/GenBank/DDBJ databases">
        <title>Improved High-Quality Draft sequence of Desulfovibrio sp. U5L.</title>
        <authorList>
            <consortium name="US DOE Joint Genome Institute"/>
            <person name="Lucas S."/>
            <person name="Han J."/>
            <person name="Lapidus A."/>
            <person name="Cheng J.-F."/>
            <person name="Goodwin L."/>
            <person name="Pitluck S."/>
            <person name="Peters L."/>
            <person name="Ovchinnikova G."/>
            <person name="Held B."/>
            <person name="Detter J.C."/>
            <person name="Han C."/>
            <person name="Tapia R."/>
            <person name="Land M."/>
            <person name="Hauser L."/>
            <person name="Kyrpides N."/>
            <person name="Ivanova N."/>
            <person name="Pagani I."/>
            <person name="Gabster J."/>
            <person name="Walker C."/>
            <person name="Stolyar S."/>
            <person name="Stahl D."/>
            <person name="Arkin A."/>
            <person name="Dehal P."/>
            <person name="Hazen T."/>
            <person name="Woyke T."/>
        </authorList>
    </citation>
    <scope>NUCLEOTIDE SEQUENCE [LARGE SCALE GENOMIC DNA]</scope>
    <source>
        <strain evidence="16">U5L</strain>
    </source>
</reference>
<dbReference type="Gene3D" id="3.40.50.2300">
    <property type="match status" value="1"/>
</dbReference>
<evidence type="ECO:0000256" key="9">
    <source>
        <dbReference type="ARBA" id="ARBA00064003"/>
    </source>
</evidence>
<evidence type="ECO:0000256" key="3">
    <source>
        <dbReference type="ARBA" id="ARBA00022553"/>
    </source>
</evidence>
<dbReference type="Pfam" id="PF00512">
    <property type="entry name" value="HisKA"/>
    <property type="match status" value="1"/>
</dbReference>
<dbReference type="InterPro" id="IPR013767">
    <property type="entry name" value="PAS_fold"/>
</dbReference>
<keyword evidence="4" id="KW-0808">Transferase</keyword>
<dbReference type="SUPFAM" id="SSF55785">
    <property type="entry name" value="PYP-like sensor domain (PAS domain)"/>
    <property type="match status" value="2"/>
</dbReference>
<dbReference type="InterPro" id="IPR000014">
    <property type="entry name" value="PAS"/>
</dbReference>
<evidence type="ECO:0000313" key="16">
    <source>
        <dbReference type="EMBL" id="EIG52737.1"/>
    </source>
</evidence>
<evidence type="ECO:0000259" key="13">
    <source>
        <dbReference type="PROSITE" id="PS50110"/>
    </source>
</evidence>
<dbReference type="PANTHER" id="PTHR45339">
    <property type="entry name" value="HYBRID SIGNAL TRANSDUCTION HISTIDINE KINASE J"/>
    <property type="match status" value="1"/>
</dbReference>
<dbReference type="SMART" id="SM00448">
    <property type="entry name" value="REC"/>
    <property type="match status" value="1"/>
</dbReference>
<dbReference type="InterPro" id="IPR000700">
    <property type="entry name" value="PAS-assoc_C"/>
</dbReference>
<dbReference type="FunFam" id="3.30.565.10:FF:000010">
    <property type="entry name" value="Sensor histidine kinase RcsC"/>
    <property type="match status" value="1"/>
</dbReference>
<dbReference type="CDD" id="cd00082">
    <property type="entry name" value="HisKA"/>
    <property type="match status" value="1"/>
</dbReference>
<evidence type="ECO:0000259" key="15">
    <source>
        <dbReference type="PROSITE" id="PS50113"/>
    </source>
</evidence>
<dbReference type="SMART" id="SM00388">
    <property type="entry name" value="HisKA"/>
    <property type="match status" value="1"/>
</dbReference>
<organism evidence="16">
    <name type="scientific">Desulfovibrio sp. U5L</name>
    <dbReference type="NCBI Taxonomy" id="596152"/>
    <lineage>
        <taxon>Bacteria</taxon>
        <taxon>Pseudomonadati</taxon>
        <taxon>Thermodesulfobacteriota</taxon>
        <taxon>Desulfovibrionia</taxon>
        <taxon>Desulfovibrionales</taxon>
        <taxon>Desulfovibrionaceae</taxon>
        <taxon>Desulfovibrio</taxon>
    </lineage>
</organism>
<dbReference type="InterPro" id="IPR011006">
    <property type="entry name" value="CheY-like_superfamily"/>
</dbReference>
<dbReference type="eggNOG" id="COG2205">
    <property type="taxonomic scope" value="Bacteria"/>
</dbReference>
<proteinExistence type="predicted"/>
<dbReference type="NCBIfam" id="TIGR00229">
    <property type="entry name" value="sensory_box"/>
    <property type="match status" value="2"/>
</dbReference>
<dbReference type="InterPro" id="IPR035965">
    <property type="entry name" value="PAS-like_dom_sf"/>
</dbReference>
<dbReference type="Pfam" id="PF02518">
    <property type="entry name" value="HATPase_c"/>
    <property type="match status" value="1"/>
</dbReference>
<dbReference type="STRING" id="596152.DesU5LDRAFT_1036"/>
<dbReference type="EC" id="2.7.13.3" evidence="2"/>
<dbReference type="PROSITE" id="PS50110">
    <property type="entry name" value="RESPONSE_REGULATORY"/>
    <property type="match status" value="1"/>
</dbReference>
<evidence type="ECO:0000256" key="7">
    <source>
        <dbReference type="ARBA" id="ARBA00022840"/>
    </source>
</evidence>
<keyword evidence="5" id="KW-0547">Nucleotide-binding</keyword>
<dbReference type="Pfam" id="PF13426">
    <property type="entry name" value="PAS_9"/>
    <property type="match status" value="1"/>
</dbReference>
<evidence type="ECO:0000256" key="2">
    <source>
        <dbReference type="ARBA" id="ARBA00012438"/>
    </source>
</evidence>
<dbReference type="SMART" id="SM00091">
    <property type="entry name" value="PAS"/>
    <property type="match status" value="2"/>
</dbReference>
<dbReference type="Gene3D" id="3.30.565.10">
    <property type="entry name" value="Histidine kinase-like ATPase, C-terminal domain"/>
    <property type="match status" value="1"/>
</dbReference>
<dbReference type="InterPro" id="IPR001789">
    <property type="entry name" value="Sig_transdc_resp-reg_receiver"/>
</dbReference>
<dbReference type="Pfam" id="PF00989">
    <property type="entry name" value="PAS"/>
    <property type="match status" value="1"/>
</dbReference>
<evidence type="ECO:0000256" key="10">
    <source>
        <dbReference type="ARBA" id="ARBA00068150"/>
    </source>
</evidence>
<dbReference type="InterPro" id="IPR003594">
    <property type="entry name" value="HATPase_dom"/>
</dbReference>
<evidence type="ECO:0000259" key="14">
    <source>
        <dbReference type="PROSITE" id="PS50112"/>
    </source>
</evidence>
<comment type="subunit">
    <text evidence="9">At low DSF concentrations, interacts with RpfF.</text>
</comment>
<dbReference type="GO" id="GO:0005524">
    <property type="term" value="F:ATP binding"/>
    <property type="evidence" value="ECO:0007669"/>
    <property type="project" value="UniProtKB-KW"/>
</dbReference>
<dbReference type="SUPFAM" id="SSF47384">
    <property type="entry name" value="Homodimeric domain of signal transducing histidine kinase"/>
    <property type="match status" value="1"/>
</dbReference>
<dbReference type="HOGENOM" id="CLU_000445_114_15_7"/>
<keyword evidence="7" id="KW-0067">ATP-binding</keyword>
<comment type="catalytic activity">
    <reaction evidence="1">
        <text>ATP + protein L-histidine = ADP + protein N-phospho-L-histidine.</text>
        <dbReference type="EC" id="2.7.13.3"/>
    </reaction>
</comment>
<dbReference type="PROSITE" id="PS50109">
    <property type="entry name" value="HIS_KIN"/>
    <property type="match status" value="1"/>
</dbReference>
<feature type="domain" description="Histidine kinase" evidence="12">
    <location>
        <begin position="317"/>
        <end position="546"/>
    </location>
</feature>
<keyword evidence="8" id="KW-0902">Two-component regulatory system</keyword>
<dbReference type="Pfam" id="PF00072">
    <property type="entry name" value="Response_reg"/>
    <property type="match status" value="1"/>
</dbReference>
<feature type="domain" description="Response regulatory" evidence="13">
    <location>
        <begin position="574"/>
        <end position="693"/>
    </location>
</feature>
<dbReference type="PROSITE" id="PS50112">
    <property type="entry name" value="PAS"/>
    <property type="match status" value="1"/>
</dbReference>
<accession>I2PYY1</accession>
<dbReference type="Gene3D" id="3.30.450.20">
    <property type="entry name" value="PAS domain"/>
    <property type="match status" value="2"/>
</dbReference>
<evidence type="ECO:0000259" key="12">
    <source>
        <dbReference type="PROSITE" id="PS50109"/>
    </source>
</evidence>
<protein>
    <recommendedName>
        <fullName evidence="10">Sensory/regulatory protein RpfC</fullName>
        <ecNumber evidence="2">2.7.13.3</ecNumber>
    </recommendedName>
</protein>
<dbReference type="OrthoDB" id="9796457at2"/>
<evidence type="ECO:0000256" key="5">
    <source>
        <dbReference type="ARBA" id="ARBA00022741"/>
    </source>
</evidence>
<feature type="domain" description="PAS" evidence="14">
    <location>
        <begin position="182"/>
        <end position="229"/>
    </location>
</feature>
<evidence type="ECO:0000256" key="6">
    <source>
        <dbReference type="ARBA" id="ARBA00022777"/>
    </source>
</evidence>
<dbReference type="PROSITE" id="PS50113">
    <property type="entry name" value="PAC"/>
    <property type="match status" value="1"/>
</dbReference>
<dbReference type="PANTHER" id="PTHR45339:SF3">
    <property type="entry name" value="HISTIDINE KINASE"/>
    <property type="match status" value="1"/>
</dbReference>
<dbReference type="InterPro" id="IPR005467">
    <property type="entry name" value="His_kinase_dom"/>
</dbReference>
<dbReference type="InterPro" id="IPR036890">
    <property type="entry name" value="HATPase_C_sf"/>
</dbReference>
<dbReference type="GO" id="GO:0006355">
    <property type="term" value="P:regulation of DNA-templated transcription"/>
    <property type="evidence" value="ECO:0007669"/>
    <property type="project" value="InterPro"/>
</dbReference>
<dbReference type="InterPro" id="IPR003661">
    <property type="entry name" value="HisK_dim/P_dom"/>
</dbReference>
<dbReference type="CDD" id="cd16922">
    <property type="entry name" value="HATPase_EvgS-ArcB-TorS-like"/>
    <property type="match status" value="1"/>
</dbReference>
<dbReference type="EMBL" id="JH600068">
    <property type="protein sequence ID" value="EIG52737.1"/>
    <property type="molecule type" value="Genomic_DNA"/>
</dbReference>
<feature type="domain" description="PAC" evidence="15">
    <location>
        <begin position="128"/>
        <end position="181"/>
    </location>
</feature>
<evidence type="ECO:0000256" key="4">
    <source>
        <dbReference type="ARBA" id="ARBA00022679"/>
    </source>
</evidence>
<name>I2PYY1_9BACT</name>